<evidence type="ECO:0000313" key="1">
    <source>
        <dbReference type="EMBL" id="GAA2377295.1"/>
    </source>
</evidence>
<gene>
    <name evidence="1" type="ORF">GCM10010170_082030</name>
</gene>
<accession>A0ABP5UFQ6</accession>
<protein>
    <submittedName>
        <fullName evidence="1">Uncharacterized protein</fullName>
    </submittedName>
</protein>
<dbReference type="EMBL" id="BAAARV010000082">
    <property type="protein sequence ID" value="GAA2377295.1"/>
    <property type="molecule type" value="Genomic_DNA"/>
</dbReference>
<comment type="caution">
    <text evidence="1">The sequence shown here is derived from an EMBL/GenBank/DDBJ whole genome shotgun (WGS) entry which is preliminary data.</text>
</comment>
<organism evidence="1 2">
    <name type="scientific">Dactylosporangium salmoneum</name>
    <dbReference type="NCBI Taxonomy" id="53361"/>
    <lineage>
        <taxon>Bacteria</taxon>
        <taxon>Bacillati</taxon>
        <taxon>Actinomycetota</taxon>
        <taxon>Actinomycetes</taxon>
        <taxon>Micromonosporales</taxon>
        <taxon>Micromonosporaceae</taxon>
        <taxon>Dactylosporangium</taxon>
    </lineage>
</organism>
<proteinExistence type="predicted"/>
<evidence type="ECO:0000313" key="2">
    <source>
        <dbReference type="Proteomes" id="UP001501444"/>
    </source>
</evidence>
<name>A0ABP5UFQ6_9ACTN</name>
<sequence>MRRKLGKAVCAEMGGRSDVDFAETVDTVEWTLAQAYDGKYRAIVEVLPHRTWVLSLDGTVLLLGVLPEPLHVRATAGIAADVPVTGAVGLALSEVNADLWNGRAYLARPTRPTNPRCAVLQEVFFAEALSREFIPSIQSMVDNINTLARRANMIRPRFVAEFGARPISVDEVGLLFD</sequence>
<reference evidence="2" key="1">
    <citation type="journal article" date="2019" name="Int. J. Syst. Evol. Microbiol.">
        <title>The Global Catalogue of Microorganisms (GCM) 10K type strain sequencing project: providing services to taxonomists for standard genome sequencing and annotation.</title>
        <authorList>
            <consortium name="The Broad Institute Genomics Platform"/>
            <consortium name="The Broad Institute Genome Sequencing Center for Infectious Disease"/>
            <person name="Wu L."/>
            <person name="Ma J."/>
        </authorList>
    </citation>
    <scope>NUCLEOTIDE SEQUENCE [LARGE SCALE GENOMIC DNA]</scope>
    <source>
        <strain evidence="2">JCM 3272</strain>
    </source>
</reference>
<dbReference type="Proteomes" id="UP001501444">
    <property type="component" value="Unassembled WGS sequence"/>
</dbReference>
<keyword evidence="2" id="KW-1185">Reference proteome</keyword>